<keyword evidence="4" id="KW-1185">Reference proteome</keyword>
<name>A0AA36A211_LACSI</name>
<sequence length="142" mass="16064">MDDDQQGVNFYEALLAQGLLEEDPKENPGGGPSMGQQVAPEVEPEEYVATDYEYDESDRDSDEGKDVEEARNEPYLSKVASDPHTVQRGDAYYLRSLEEEITNHKRQLFATEARAIRAEQRVEVITQEANELAELLISQLDD</sequence>
<accession>A0AA36A211</accession>
<evidence type="ECO:0000313" key="3">
    <source>
        <dbReference type="EMBL" id="CAI9302993.1"/>
    </source>
</evidence>
<proteinExistence type="predicted"/>
<feature type="compositionally biased region" description="Acidic residues" evidence="2">
    <location>
        <begin position="42"/>
        <end position="61"/>
    </location>
</feature>
<evidence type="ECO:0000256" key="1">
    <source>
        <dbReference type="SAM" id="Coils"/>
    </source>
</evidence>
<dbReference type="AlphaFoldDB" id="A0AA36A211"/>
<feature type="coiled-coil region" evidence="1">
    <location>
        <begin position="94"/>
        <end position="135"/>
    </location>
</feature>
<feature type="compositionally biased region" description="Basic and acidic residues" evidence="2">
    <location>
        <begin position="62"/>
        <end position="72"/>
    </location>
</feature>
<keyword evidence="1" id="KW-0175">Coiled coil</keyword>
<organism evidence="3 4">
    <name type="scientific">Lactuca saligna</name>
    <name type="common">Willowleaf lettuce</name>
    <dbReference type="NCBI Taxonomy" id="75948"/>
    <lineage>
        <taxon>Eukaryota</taxon>
        <taxon>Viridiplantae</taxon>
        <taxon>Streptophyta</taxon>
        <taxon>Embryophyta</taxon>
        <taxon>Tracheophyta</taxon>
        <taxon>Spermatophyta</taxon>
        <taxon>Magnoliopsida</taxon>
        <taxon>eudicotyledons</taxon>
        <taxon>Gunneridae</taxon>
        <taxon>Pentapetalae</taxon>
        <taxon>asterids</taxon>
        <taxon>campanulids</taxon>
        <taxon>Asterales</taxon>
        <taxon>Asteraceae</taxon>
        <taxon>Cichorioideae</taxon>
        <taxon>Cichorieae</taxon>
        <taxon>Lactucinae</taxon>
        <taxon>Lactuca</taxon>
    </lineage>
</organism>
<evidence type="ECO:0000256" key="2">
    <source>
        <dbReference type="SAM" id="MobiDB-lite"/>
    </source>
</evidence>
<gene>
    <name evidence="3" type="ORF">LSALG_LOCUS41455</name>
</gene>
<reference evidence="3" key="1">
    <citation type="submission" date="2023-04" db="EMBL/GenBank/DDBJ databases">
        <authorList>
            <person name="Vijverberg K."/>
            <person name="Xiong W."/>
            <person name="Schranz E."/>
        </authorList>
    </citation>
    <scope>NUCLEOTIDE SEQUENCE</scope>
</reference>
<dbReference type="EMBL" id="OX465085">
    <property type="protein sequence ID" value="CAI9302993.1"/>
    <property type="molecule type" value="Genomic_DNA"/>
</dbReference>
<feature type="region of interest" description="Disordered" evidence="2">
    <location>
        <begin position="1"/>
        <end position="83"/>
    </location>
</feature>
<dbReference type="Proteomes" id="UP001177003">
    <property type="component" value="Chromosome 9"/>
</dbReference>
<evidence type="ECO:0000313" key="4">
    <source>
        <dbReference type="Proteomes" id="UP001177003"/>
    </source>
</evidence>
<protein>
    <submittedName>
        <fullName evidence="3">Uncharacterized protein</fullName>
    </submittedName>
</protein>